<dbReference type="AlphaFoldDB" id="X0X6H9"/>
<proteinExistence type="predicted"/>
<dbReference type="InterPro" id="IPR036412">
    <property type="entry name" value="HAD-like_sf"/>
</dbReference>
<reference evidence="1" key="1">
    <citation type="journal article" date="2014" name="Front. Microbiol.">
        <title>High frequency of phylogenetically diverse reductive dehalogenase-homologous genes in deep subseafloor sedimentary metagenomes.</title>
        <authorList>
            <person name="Kawai M."/>
            <person name="Futagami T."/>
            <person name="Toyoda A."/>
            <person name="Takaki Y."/>
            <person name="Nishi S."/>
            <person name="Hori S."/>
            <person name="Arai W."/>
            <person name="Tsubouchi T."/>
            <person name="Morono Y."/>
            <person name="Uchiyama I."/>
            <person name="Ito T."/>
            <person name="Fujiyama A."/>
            <person name="Inagaki F."/>
            <person name="Takami H."/>
        </authorList>
    </citation>
    <scope>NUCLEOTIDE SEQUENCE</scope>
    <source>
        <strain evidence="1">Expedition CK06-06</strain>
    </source>
</reference>
<comment type="caution">
    <text evidence="1">The sequence shown here is derived from an EMBL/GenBank/DDBJ whole genome shotgun (WGS) entry which is preliminary data.</text>
</comment>
<organism evidence="1">
    <name type="scientific">marine sediment metagenome</name>
    <dbReference type="NCBI Taxonomy" id="412755"/>
    <lineage>
        <taxon>unclassified sequences</taxon>
        <taxon>metagenomes</taxon>
        <taxon>ecological metagenomes</taxon>
    </lineage>
</organism>
<dbReference type="SUPFAM" id="SSF56784">
    <property type="entry name" value="HAD-like"/>
    <property type="match status" value="1"/>
</dbReference>
<evidence type="ECO:0000313" key="1">
    <source>
        <dbReference type="EMBL" id="GAG20581.1"/>
    </source>
</evidence>
<dbReference type="InterPro" id="IPR023214">
    <property type="entry name" value="HAD_sf"/>
</dbReference>
<feature type="non-terminal residue" evidence="1">
    <location>
        <position position="1"/>
    </location>
</feature>
<accession>X0X6H9</accession>
<sequence>YDLLIQRYQLIAKETVFLDDIFGFLKPAKRLGMHTILVNSKKDLRRELQNLGVNIKYNE</sequence>
<name>X0X6H9_9ZZZZ</name>
<dbReference type="Gene3D" id="3.40.50.1000">
    <property type="entry name" value="HAD superfamily/HAD-like"/>
    <property type="match status" value="1"/>
</dbReference>
<protein>
    <recommendedName>
        <fullName evidence="2">HAD family hydrolase</fullName>
    </recommendedName>
</protein>
<gene>
    <name evidence="1" type="ORF">S01H1_56698</name>
</gene>
<dbReference type="EMBL" id="BARS01036933">
    <property type="protein sequence ID" value="GAG20581.1"/>
    <property type="molecule type" value="Genomic_DNA"/>
</dbReference>
<evidence type="ECO:0008006" key="2">
    <source>
        <dbReference type="Google" id="ProtNLM"/>
    </source>
</evidence>